<evidence type="ECO:0000256" key="4">
    <source>
        <dbReference type="SAM" id="SignalP"/>
    </source>
</evidence>
<accession>Q3YED9</accession>
<dbReference type="AlphaFoldDB" id="Q3YED9"/>
<proteinExistence type="evidence at transcript level"/>
<dbReference type="EMBL" id="DQ141174">
    <property type="protein sequence ID" value="AAZ83773.1"/>
    <property type="molecule type" value="mRNA"/>
</dbReference>
<keyword evidence="4" id="KW-0732">Signal</keyword>
<feature type="signal peptide" evidence="4">
    <location>
        <begin position="1"/>
        <end position="22"/>
    </location>
</feature>
<dbReference type="GO" id="GO:0005576">
    <property type="term" value="C:extracellular region"/>
    <property type="evidence" value="ECO:0007669"/>
    <property type="project" value="UniProtKB-SubCell"/>
</dbReference>
<dbReference type="InterPro" id="IPR004214">
    <property type="entry name" value="Conotoxin"/>
</dbReference>
<comment type="subcellular location">
    <subcellularLocation>
        <location evidence="1">Secreted</location>
    </subcellularLocation>
</comment>
<keyword evidence="2" id="KW-0964">Secreted</keyword>
<evidence type="ECO:0000256" key="3">
    <source>
        <dbReference type="ARBA" id="ARBA00023157"/>
    </source>
</evidence>
<reference evidence="5" key="1">
    <citation type="submission" date="2005-07" db="EMBL/GenBank/DDBJ databases">
        <title>Hainan O-superfamily peptides.</title>
        <authorList>
            <person name="Luo S."/>
            <person name="Zhangsun D."/>
        </authorList>
    </citation>
    <scope>NUCLEOTIDE SEQUENCE</scope>
</reference>
<dbReference type="GO" id="GO:0008200">
    <property type="term" value="F:ion channel inhibitor activity"/>
    <property type="evidence" value="ECO:0007669"/>
    <property type="project" value="InterPro"/>
</dbReference>
<name>Q3YED9_CONMA</name>
<reference evidence="5" key="2">
    <citation type="submission" date="2005-07" db="EMBL/GenBank/DDBJ databases">
        <title>Novel O-superfamily conotoxins, and their coding polynucleotides and use.</title>
        <authorList>
            <person name="Luo S."/>
            <person name="Zhangsun D."/>
            <person name="Zhang B."/>
            <person name="Lin Q."/>
        </authorList>
    </citation>
    <scope>NUCLEOTIDE SEQUENCE</scope>
</reference>
<dbReference type="Pfam" id="PF02950">
    <property type="entry name" value="Conotoxin"/>
    <property type="match status" value="1"/>
</dbReference>
<organism evidence="5">
    <name type="scientific">Conus magus</name>
    <name type="common">Magical cone</name>
    <dbReference type="NCBI Taxonomy" id="6492"/>
    <lineage>
        <taxon>Eukaryota</taxon>
        <taxon>Metazoa</taxon>
        <taxon>Spiralia</taxon>
        <taxon>Lophotrochozoa</taxon>
        <taxon>Mollusca</taxon>
        <taxon>Gastropoda</taxon>
        <taxon>Caenogastropoda</taxon>
        <taxon>Neogastropoda</taxon>
        <taxon>Conoidea</taxon>
        <taxon>Conidae</taxon>
        <taxon>Conus</taxon>
        <taxon>Pionoconus</taxon>
    </lineage>
</organism>
<dbReference type="PROSITE" id="PS51257">
    <property type="entry name" value="PROKAR_LIPOPROTEIN"/>
    <property type="match status" value="1"/>
</dbReference>
<evidence type="ECO:0000256" key="2">
    <source>
        <dbReference type="ARBA" id="ARBA00022525"/>
    </source>
</evidence>
<dbReference type="ConoServer" id="1128">
    <property type="toxin name" value="MgJr94 precursor"/>
</dbReference>
<evidence type="ECO:0000256" key="1">
    <source>
        <dbReference type="ARBA" id="ARBA00004613"/>
    </source>
</evidence>
<evidence type="ECO:0000313" key="5">
    <source>
        <dbReference type="EMBL" id="AAZ83773.1"/>
    </source>
</evidence>
<keyword evidence="3" id="KW-1015">Disulfide bond</keyword>
<sequence>MKLTCVLIVVVLFLTACQLIPADYSRDTPGYPAWKLKTKMQNSRRWKLAKRCKGKGAGCDYSHECCSRQCTGRIFQTCN</sequence>
<protein>
    <submittedName>
        <fullName evidence="5">MgJr94P</fullName>
    </submittedName>
</protein>
<feature type="chain" id="PRO_5004230764" evidence="4">
    <location>
        <begin position="23"/>
        <end position="79"/>
    </location>
</feature>